<dbReference type="KEGG" id="mpsy:CEK71_01965"/>
<dbReference type="SUPFAM" id="SSF51905">
    <property type="entry name" value="FAD/NAD(P)-binding domain"/>
    <property type="match status" value="1"/>
</dbReference>
<accession>A0A1Z4BUP9</accession>
<evidence type="ECO:0000259" key="1">
    <source>
        <dbReference type="Pfam" id="PF05199"/>
    </source>
</evidence>
<organism evidence="2 3">
    <name type="scientific">Methylovulum psychrotolerans</name>
    <dbReference type="NCBI Taxonomy" id="1704499"/>
    <lineage>
        <taxon>Bacteria</taxon>
        <taxon>Pseudomonadati</taxon>
        <taxon>Pseudomonadota</taxon>
        <taxon>Gammaproteobacteria</taxon>
        <taxon>Methylococcales</taxon>
        <taxon>Methylococcaceae</taxon>
        <taxon>Methylovulum</taxon>
    </lineage>
</organism>
<reference evidence="2 3" key="1">
    <citation type="submission" date="2017-06" db="EMBL/GenBank/DDBJ databases">
        <title>Genome Sequencing of the methanotroph Methylovulum psychrotolerants str. HV10-M2 isolated from a high-altitude environment.</title>
        <authorList>
            <person name="Mateos-Rivera A."/>
        </authorList>
    </citation>
    <scope>NUCLEOTIDE SEQUENCE [LARGE SCALE GENOMIC DNA]</scope>
    <source>
        <strain evidence="2 3">HV10_M2</strain>
    </source>
</reference>
<dbReference type="InterPro" id="IPR007867">
    <property type="entry name" value="GMC_OxRtase_C"/>
</dbReference>
<dbReference type="RefSeq" id="WP_088617812.1">
    <property type="nucleotide sequence ID" value="NZ_CP022129.1"/>
</dbReference>
<dbReference type="AlphaFoldDB" id="A0A1Z4BUP9"/>
<proteinExistence type="predicted"/>
<dbReference type="GO" id="GO:0016614">
    <property type="term" value="F:oxidoreductase activity, acting on CH-OH group of donors"/>
    <property type="evidence" value="ECO:0007669"/>
    <property type="project" value="InterPro"/>
</dbReference>
<dbReference type="Pfam" id="PF05199">
    <property type="entry name" value="GMC_oxred_C"/>
    <property type="match status" value="1"/>
</dbReference>
<name>A0A1Z4BUP9_9GAMM</name>
<dbReference type="EMBL" id="CP022129">
    <property type="protein sequence ID" value="ASF44929.1"/>
    <property type="molecule type" value="Genomic_DNA"/>
</dbReference>
<protein>
    <recommendedName>
        <fullName evidence="1">Glucose-methanol-choline oxidoreductase C-terminal domain-containing protein</fullName>
    </recommendedName>
</protein>
<evidence type="ECO:0000313" key="2">
    <source>
        <dbReference type="EMBL" id="ASF44929.1"/>
    </source>
</evidence>
<gene>
    <name evidence="2" type="ORF">CEK71_01965</name>
</gene>
<evidence type="ECO:0000313" key="3">
    <source>
        <dbReference type="Proteomes" id="UP000197019"/>
    </source>
</evidence>
<keyword evidence="3" id="KW-1185">Reference proteome</keyword>
<dbReference type="OrthoDB" id="9798604at2"/>
<dbReference type="Proteomes" id="UP000197019">
    <property type="component" value="Chromosome"/>
</dbReference>
<sequence>MRVAVIGSGLAAVATLNALVTRGLKPIVLDYGECLDTGRQQLVDTLSALPPQQWAAAGRDALCHNPTLANKQAVPTKLAFGSDYFYGRPQPLAPLLREADMPPLSYAYGGLSVGWGGSALPADACDMADWPLAARQLHGYYAQILARLPYSACADSLSLNFPLHKTGSDAVRLSAGNRLLLAKMAASGLAAKDRVVFGQARLLLQLADTPAANACQYCGCCMSGCVYGAIYKASQDIDRLRAAQHIEYVGGVLVQELAEAAGQVRVSLVRAGGEPEVLTFDRVFVAAGAVGSTRLVLQSKRLYGQAVRLKSTGGFVMPLFSVQKMPSAWPHENTLPGVFLEFKVQGLSEHWVHTQLSTPNEMVLAKLGLAKETQGAWQSLKRRLSAHLLVAHCNLHSDHCNGYSLQLEQAVNGPATLVATPQHLTESRHALKKTAQALFALGRHWGCYALLPFSQASASFHVGGSLPMCATPVLETDTDSDGRPKGWQRIHIVDSSIFPSLPGTTIGLLAMANAARIASEVELS</sequence>
<feature type="domain" description="Glucose-methanol-choline oxidoreductase C-terminal" evidence="1">
    <location>
        <begin position="455"/>
        <end position="514"/>
    </location>
</feature>
<dbReference type="InterPro" id="IPR036188">
    <property type="entry name" value="FAD/NAD-bd_sf"/>
</dbReference>